<evidence type="ECO:0000313" key="4">
    <source>
        <dbReference type="EMBL" id="CAK0799702.1"/>
    </source>
</evidence>
<feature type="compositionally biased region" description="Low complexity" evidence="2">
    <location>
        <begin position="306"/>
        <end position="325"/>
    </location>
</feature>
<evidence type="ECO:0000256" key="2">
    <source>
        <dbReference type="SAM" id="MobiDB-lite"/>
    </source>
</evidence>
<evidence type="ECO:0000256" key="1">
    <source>
        <dbReference type="SAM" id="Coils"/>
    </source>
</evidence>
<dbReference type="InterPro" id="IPR049813">
    <property type="entry name" value="Elp-1-like_TD"/>
</dbReference>
<keyword evidence="5" id="KW-1185">Reference proteome</keyword>
<comment type="caution">
    <text evidence="4">The sequence shown here is derived from an EMBL/GenBank/DDBJ whole genome shotgun (WGS) entry which is preliminary data.</text>
</comment>
<feature type="region of interest" description="Disordered" evidence="2">
    <location>
        <begin position="31"/>
        <end position="59"/>
    </location>
</feature>
<feature type="non-terminal residue" evidence="4">
    <location>
        <position position="325"/>
    </location>
</feature>
<dbReference type="Proteomes" id="UP001189429">
    <property type="component" value="Unassembled WGS sequence"/>
</dbReference>
<feature type="region of interest" description="Disordered" evidence="2">
    <location>
        <begin position="267"/>
        <end position="325"/>
    </location>
</feature>
<evidence type="ECO:0008006" key="6">
    <source>
        <dbReference type="Google" id="ProtNLM"/>
    </source>
</evidence>
<accession>A0ABN9Q965</accession>
<organism evidence="4 5">
    <name type="scientific">Prorocentrum cordatum</name>
    <dbReference type="NCBI Taxonomy" id="2364126"/>
    <lineage>
        <taxon>Eukaryota</taxon>
        <taxon>Sar</taxon>
        <taxon>Alveolata</taxon>
        <taxon>Dinophyceae</taxon>
        <taxon>Prorocentrales</taxon>
        <taxon>Prorocentraceae</taxon>
        <taxon>Prorocentrum</taxon>
    </lineage>
</organism>
<feature type="chain" id="PRO_5045391126" description="Mediator of RNA polymerase II transcription subunit 7" evidence="3">
    <location>
        <begin position="29"/>
        <end position="325"/>
    </location>
</feature>
<name>A0ABN9Q965_9DINO</name>
<proteinExistence type="predicted"/>
<protein>
    <recommendedName>
        <fullName evidence="6">Mediator of RNA polymerase II transcription subunit 7</fullName>
    </recommendedName>
</protein>
<feature type="compositionally biased region" description="Basic and acidic residues" evidence="2">
    <location>
        <begin position="42"/>
        <end position="59"/>
    </location>
</feature>
<feature type="compositionally biased region" description="Low complexity" evidence="2">
    <location>
        <begin position="286"/>
        <end position="298"/>
    </location>
</feature>
<dbReference type="EMBL" id="CAUYUJ010002211">
    <property type="protein sequence ID" value="CAK0799702.1"/>
    <property type="molecule type" value="Genomic_DNA"/>
</dbReference>
<evidence type="ECO:0000256" key="3">
    <source>
        <dbReference type="SAM" id="SignalP"/>
    </source>
</evidence>
<keyword evidence="1" id="KW-0175">Coiled coil</keyword>
<feature type="signal peptide" evidence="3">
    <location>
        <begin position="1"/>
        <end position="28"/>
    </location>
</feature>
<gene>
    <name evidence="4" type="ORF">PCOR1329_LOCUS8064</name>
</gene>
<keyword evidence="3" id="KW-0732">Signal</keyword>
<dbReference type="CDD" id="cd21931">
    <property type="entry name" value="TD_EMAP-like"/>
    <property type="match status" value="1"/>
</dbReference>
<sequence length="325" mass="36106">MDVQMRTTPARMAMGMLIVWFFVRQAAETEQERFSPQKTKRPGRDRSQQERKPDRDGLDKAARKLIERVVPALKHIAESHEDWGKWEPPEDRRMHSQFRDRAKTRMMVLARLAVQAVRARKSDEELKEEMGMLLYPLDQLKPLSEVKAEHMARLTAKMEDLKNTKCRIALLETQVQEIEDDIADTKSTLAEIESKIAVELRDILPGAEPNTLGMDTSGTGSKNTAAAQTIATLQEQSRNGTTAYAQLQLQNQQMVYQMVKMQEYMRQYPGGPCPPSPQRLRGTPDAAPGAHPKAAANPGGDGVYRASTGCSSAAATGANGTDGTS</sequence>
<feature type="coiled-coil region" evidence="1">
    <location>
        <begin position="161"/>
        <end position="195"/>
    </location>
</feature>
<reference evidence="4" key="1">
    <citation type="submission" date="2023-10" db="EMBL/GenBank/DDBJ databases">
        <authorList>
            <person name="Chen Y."/>
            <person name="Shah S."/>
            <person name="Dougan E. K."/>
            <person name="Thang M."/>
            <person name="Chan C."/>
        </authorList>
    </citation>
    <scope>NUCLEOTIDE SEQUENCE [LARGE SCALE GENOMIC DNA]</scope>
</reference>
<evidence type="ECO:0000313" key="5">
    <source>
        <dbReference type="Proteomes" id="UP001189429"/>
    </source>
</evidence>